<dbReference type="AlphaFoldDB" id="A0A517SWW9"/>
<keyword evidence="2" id="KW-1185">Reference proteome</keyword>
<reference evidence="1 2" key="1">
    <citation type="submission" date="2019-02" db="EMBL/GenBank/DDBJ databases">
        <title>Deep-cultivation of Planctomycetes and their phenomic and genomic characterization uncovers novel biology.</title>
        <authorList>
            <person name="Wiegand S."/>
            <person name="Jogler M."/>
            <person name="Boedeker C."/>
            <person name="Pinto D."/>
            <person name="Vollmers J."/>
            <person name="Rivas-Marin E."/>
            <person name="Kohn T."/>
            <person name="Peeters S.H."/>
            <person name="Heuer A."/>
            <person name="Rast P."/>
            <person name="Oberbeckmann S."/>
            <person name="Bunk B."/>
            <person name="Jeske O."/>
            <person name="Meyerdierks A."/>
            <person name="Storesund J.E."/>
            <person name="Kallscheuer N."/>
            <person name="Luecker S."/>
            <person name="Lage O.M."/>
            <person name="Pohl T."/>
            <person name="Merkel B.J."/>
            <person name="Hornburger P."/>
            <person name="Mueller R.-W."/>
            <person name="Bruemmer F."/>
            <person name="Labrenz M."/>
            <person name="Spormann A.M."/>
            <person name="Op den Camp H."/>
            <person name="Overmann J."/>
            <person name="Amann R."/>
            <person name="Jetten M.S.M."/>
            <person name="Mascher T."/>
            <person name="Medema M.H."/>
            <person name="Devos D.P."/>
            <person name="Kaster A.-K."/>
            <person name="Ovreas L."/>
            <person name="Rohde M."/>
            <person name="Galperin M.Y."/>
            <person name="Jogler C."/>
        </authorList>
    </citation>
    <scope>NUCLEOTIDE SEQUENCE [LARGE SCALE GENOMIC DNA]</scope>
    <source>
        <strain evidence="1 2">SV_7m_r</strain>
    </source>
</reference>
<organism evidence="1 2">
    <name type="scientific">Stieleria bergensis</name>
    <dbReference type="NCBI Taxonomy" id="2528025"/>
    <lineage>
        <taxon>Bacteria</taxon>
        <taxon>Pseudomonadati</taxon>
        <taxon>Planctomycetota</taxon>
        <taxon>Planctomycetia</taxon>
        <taxon>Pirellulales</taxon>
        <taxon>Pirellulaceae</taxon>
        <taxon>Stieleria</taxon>
    </lineage>
</organism>
<accession>A0A517SWW9</accession>
<dbReference type="OrthoDB" id="283552at2"/>
<sequence length="73" mass="7990">MATATQNRPSTADVLYAQTSGLLLIEQLRDAVANIPLADAVSRRGLTETFGELDDLHDEVDGLLAKFQKNFKD</sequence>
<name>A0A517SWW9_9BACT</name>
<gene>
    <name evidence="1" type="ORF">SV7mr_31440</name>
</gene>
<dbReference type="RefSeq" id="WP_145273581.1">
    <property type="nucleotide sequence ID" value="NZ_CP036272.1"/>
</dbReference>
<protein>
    <submittedName>
        <fullName evidence="1">Uncharacterized protein</fullName>
    </submittedName>
</protein>
<evidence type="ECO:0000313" key="1">
    <source>
        <dbReference type="EMBL" id="QDT60620.1"/>
    </source>
</evidence>
<proteinExistence type="predicted"/>
<evidence type="ECO:0000313" key="2">
    <source>
        <dbReference type="Proteomes" id="UP000315003"/>
    </source>
</evidence>
<dbReference type="EMBL" id="CP036272">
    <property type="protein sequence ID" value="QDT60620.1"/>
    <property type="molecule type" value="Genomic_DNA"/>
</dbReference>
<dbReference type="Proteomes" id="UP000315003">
    <property type="component" value="Chromosome"/>
</dbReference>